<protein>
    <submittedName>
        <fullName evidence="5">Sugar lactone lactonase YvrE</fullName>
    </submittedName>
</protein>
<feature type="domain" description="SMP-30/Gluconolactonase/LRE-like region" evidence="4">
    <location>
        <begin position="15"/>
        <end position="253"/>
    </location>
</feature>
<comment type="cofactor">
    <cofactor evidence="3">
        <name>Zn(2+)</name>
        <dbReference type="ChEBI" id="CHEBI:29105"/>
    </cofactor>
    <text evidence="3">Binds 1 divalent metal cation per subunit.</text>
</comment>
<dbReference type="Pfam" id="PF08450">
    <property type="entry name" value="SGL"/>
    <property type="match status" value="1"/>
</dbReference>
<feature type="binding site" evidence="3">
    <location>
        <position position="195"/>
    </location>
    <ligand>
        <name>a divalent metal cation</name>
        <dbReference type="ChEBI" id="CHEBI:60240"/>
    </ligand>
</feature>
<accession>A0A1H3KTY2</accession>
<reference evidence="5 6" key="1">
    <citation type="submission" date="2016-10" db="EMBL/GenBank/DDBJ databases">
        <authorList>
            <person name="de Groot N.N."/>
        </authorList>
    </citation>
    <scope>NUCLEOTIDE SEQUENCE [LARGE SCALE GENOMIC DNA]</scope>
    <source>
        <strain evidence="5 6">CGMCC 4.3491</strain>
    </source>
</reference>
<gene>
    <name evidence="5" type="ORF">SAMN05216554_0692</name>
</gene>
<dbReference type="Gene3D" id="2.120.10.30">
    <property type="entry name" value="TolB, C-terminal domain"/>
    <property type="match status" value="1"/>
</dbReference>
<dbReference type="EMBL" id="FNPZ01000001">
    <property type="protein sequence ID" value="SDY55476.1"/>
    <property type="molecule type" value="Genomic_DNA"/>
</dbReference>
<dbReference type="STRING" id="381665.SAMN05216554_0692"/>
<dbReference type="OrthoDB" id="2633250at2"/>
<dbReference type="PRINTS" id="PR01790">
    <property type="entry name" value="SMP30FAMILY"/>
</dbReference>
<keyword evidence="3" id="KW-0862">Zinc</keyword>
<feature type="binding site" evidence="3">
    <location>
        <position position="16"/>
    </location>
    <ligand>
        <name>a divalent metal cation</name>
        <dbReference type="ChEBI" id="CHEBI:60240"/>
    </ligand>
</feature>
<dbReference type="RefSeq" id="WP_092548766.1">
    <property type="nucleotide sequence ID" value="NZ_FNPZ01000001.1"/>
</dbReference>
<feature type="binding site" evidence="3">
    <location>
        <position position="119"/>
    </location>
    <ligand>
        <name>substrate</name>
    </ligand>
</feature>
<evidence type="ECO:0000256" key="2">
    <source>
        <dbReference type="PIRSR" id="PIRSR605511-1"/>
    </source>
</evidence>
<evidence type="ECO:0000313" key="5">
    <source>
        <dbReference type="EMBL" id="SDY55476.1"/>
    </source>
</evidence>
<feature type="binding site" evidence="3">
    <location>
        <position position="99"/>
    </location>
    <ligand>
        <name>substrate</name>
    </ligand>
</feature>
<proteinExistence type="inferred from homology"/>
<dbReference type="GO" id="GO:0004341">
    <property type="term" value="F:gluconolactonase activity"/>
    <property type="evidence" value="ECO:0007669"/>
    <property type="project" value="TreeGrafter"/>
</dbReference>
<dbReference type="InterPro" id="IPR013658">
    <property type="entry name" value="SGL"/>
</dbReference>
<dbReference type="GO" id="GO:0019853">
    <property type="term" value="P:L-ascorbic acid biosynthetic process"/>
    <property type="evidence" value="ECO:0007669"/>
    <property type="project" value="TreeGrafter"/>
</dbReference>
<evidence type="ECO:0000256" key="1">
    <source>
        <dbReference type="ARBA" id="ARBA00008853"/>
    </source>
</evidence>
<dbReference type="Proteomes" id="UP000198891">
    <property type="component" value="Unassembled WGS sequence"/>
</dbReference>
<feature type="binding site" evidence="3">
    <location>
        <position position="101"/>
    </location>
    <ligand>
        <name>substrate</name>
    </ligand>
</feature>
<sequence length="285" mass="30036">MVSAEQVTDPIAFHAEGAVWSEAWGGLKWVDMFRGDVLSLGADGAVDRMPTGSTIAAMVRPRVGGGFVVVTEREFTLWGADGGREWASEPVWAASAGIRFNEGGCDPEGRLLCGSMSYDMIPGAGTLWRFGVDRSIERMFDGATISNGLGFTADGSRMFYVDTPTRRIDVFDYAAGVLSDRRPFVHVAEGAGDPDGLWVDDEDGVWVALYGGAAVHHYDASGALADVVELPATNVTSCTFGGPALSTLYITTSRENLADGEQPLAGSVFAAPAGVRGLPVRAFGG</sequence>
<dbReference type="AlphaFoldDB" id="A0A1H3KTY2"/>
<evidence type="ECO:0000259" key="4">
    <source>
        <dbReference type="Pfam" id="PF08450"/>
    </source>
</evidence>
<dbReference type="SUPFAM" id="SSF63829">
    <property type="entry name" value="Calcium-dependent phosphotriesterase"/>
    <property type="match status" value="1"/>
</dbReference>
<name>A0A1H3KTY2_9MICO</name>
<dbReference type="InterPro" id="IPR011042">
    <property type="entry name" value="6-blade_b-propeller_TolB-like"/>
</dbReference>
<organism evidence="5 6">
    <name type="scientific">Herbiconiux ginsengi</name>
    <dbReference type="NCBI Taxonomy" id="381665"/>
    <lineage>
        <taxon>Bacteria</taxon>
        <taxon>Bacillati</taxon>
        <taxon>Actinomycetota</taxon>
        <taxon>Actinomycetes</taxon>
        <taxon>Micrococcales</taxon>
        <taxon>Microbacteriaceae</taxon>
        <taxon>Herbiconiux</taxon>
    </lineage>
</organism>
<dbReference type="PANTHER" id="PTHR10907">
    <property type="entry name" value="REGUCALCIN"/>
    <property type="match status" value="1"/>
</dbReference>
<comment type="similarity">
    <text evidence="1">Belongs to the SMP-30/CGR1 family.</text>
</comment>
<feature type="binding site" evidence="3">
    <location>
        <position position="147"/>
    </location>
    <ligand>
        <name>a divalent metal cation</name>
        <dbReference type="ChEBI" id="CHEBI:60240"/>
    </ligand>
</feature>
<keyword evidence="6" id="KW-1185">Reference proteome</keyword>
<dbReference type="GO" id="GO:0005509">
    <property type="term" value="F:calcium ion binding"/>
    <property type="evidence" value="ECO:0007669"/>
    <property type="project" value="TreeGrafter"/>
</dbReference>
<evidence type="ECO:0000313" key="6">
    <source>
        <dbReference type="Proteomes" id="UP000198891"/>
    </source>
</evidence>
<dbReference type="PANTHER" id="PTHR10907:SF47">
    <property type="entry name" value="REGUCALCIN"/>
    <property type="match status" value="1"/>
</dbReference>
<keyword evidence="3" id="KW-0479">Metal-binding</keyword>
<dbReference type="InterPro" id="IPR005511">
    <property type="entry name" value="SMP-30"/>
</dbReference>
<evidence type="ECO:0000256" key="3">
    <source>
        <dbReference type="PIRSR" id="PIRSR605511-2"/>
    </source>
</evidence>
<feature type="active site" description="Proton donor/acceptor" evidence="2">
    <location>
        <position position="195"/>
    </location>
</feature>